<accession>A0A921LBJ4</accession>
<dbReference type="Gene3D" id="2.140.10.30">
    <property type="entry name" value="Dipeptidylpeptidase IV, N-terminal domain"/>
    <property type="match status" value="1"/>
</dbReference>
<gene>
    <name evidence="4" type="ORF">K8W02_02060</name>
</gene>
<feature type="domain" description="Peptidase S9 prolyl oligopeptidase catalytic" evidence="2">
    <location>
        <begin position="543"/>
        <end position="737"/>
    </location>
</feature>
<dbReference type="InterPro" id="IPR050278">
    <property type="entry name" value="Serine_Prot_S9B/DPPIV"/>
</dbReference>
<proteinExistence type="predicted"/>
<name>A0A921LBJ4_9BACT</name>
<dbReference type="PANTHER" id="PTHR11731">
    <property type="entry name" value="PROTEASE FAMILY S9B,C DIPEPTIDYL-PEPTIDASE IV-RELATED"/>
    <property type="match status" value="1"/>
</dbReference>
<dbReference type="InterPro" id="IPR001375">
    <property type="entry name" value="Peptidase_S9_cat"/>
</dbReference>
<evidence type="ECO:0000313" key="4">
    <source>
        <dbReference type="EMBL" id="HJF91163.1"/>
    </source>
</evidence>
<evidence type="ECO:0000259" key="3">
    <source>
        <dbReference type="Pfam" id="PF00930"/>
    </source>
</evidence>
<dbReference type="GO" id="GO:0008236">
    <property type="term" value="F:serine-type peptidase activity"/>
    <property type="evidence" value="ECO:0007669"/>
    <property type="project" value="InterPro"/>
</dbReference>
<evidence type="ECO:0000256" key="1">
    <source>
        <dbReference type="SAM" id="MobiDB-lite"/>
    </source>
</evidence>
<dbReference type="PANTHER" id="PTHR11731:SF118">
    <property type="entry name" value="BLR1971 PROTEIN"/>
    <property type="match status" value="1"/>
</dbReference>
<dbReference type="EMBL" id="DYVX01000014">
    <property type="protein sequence ID" value="HJF91163.1"/>
    <property type="molecule type" value="Genomic_DNA"/>
</dbReference>
<sequence length="752" mass="86189">MFGSLKNILVPLCLGGLLSVPAYPQGTVEDYNRAYSLREKYSAKHVLYSDVVPHWVEGADVFWYIRNTARGKEYIKVDAKQSKRSALFDQEKLARLLAEQTGKQTDACNLPLNQCRLNPKADTLRFESAGKYWAYAIKKNSLVTEGDVQPRGPQPHWMEVDDEKGRGPVTSPDGKYTAYIKNDNIYVRDVASGKEKQLSIDGTKGNYYSSYIQWSPDSKALAACRIRPAEKRYVYYVESSPADQLQPKLHKQEYAKPGDELRFKVPCIFEVESGRRLIPSTELFSHQYDLYGPTWNTDSKGITFEYNERGHKVYRVLEMSATDGSVRTLIEEKEEKYVNYPRIYRHYLSDGKRILWSSERDNYNHLYLYDRATGKPLHQITRGEWYVREVQYVDEQNETIYFSANGMNKDEDPYLIHYYRIGFDGSGLTCLTPEEGMHKAWYSSDHQYLVDVYSKVDQAPVAVLRNATDGSIRMQLEQADISALLQNGWQAPEVFTAKGRDGKTDMWGLIYRPSNLDPNKKYPVIEYIYSGPGDQYVPKTFTSYNWWMTSLAELGFIVVQVDGMTTSFRSKEFEEVCYKNLKDAGLPDHITWIKAAAEKYPYMDIDRVGIFGCSAGGQESTGAVLFHPEFYKAAYSACGCHDNRMDKIWWNELWMGYPVDESYSACSNVDNAYRLTRPLMLVVGELDDNVDPASTLQVANALIKAGKDFDLVVIPGAHHTMGEDFGEHKRYDFFVRHLMGVTPPSWDQVRTK</sequence>
<dbReference type="Gene3D" id="3.40.50.1820">
    <property type="entry name" value="alpha/beta hydrolase"/>
    <property type="match status" value="1"/>
</dbReference>
<comment type="caution">
    <text evidence="4">The sequence shown here is derived from an EMBL/GenBank/DDBJ whole genome shotgun (WGS) entry which is preliminary data.</text>
</comment>
<feature type="region of interest" description="Disordered" evidence="1">
    <location>
        <begin position="145"/>
        <end position="174"/>
    </location>
</feature>
<dbReference type="InterPro" id="IPR029058">
    <property type="entry name" value="AB_hydrolase_fold"/>
</dbReference>
<dbReference type="Pfam" id="PF00326">
    <property type="entry name" value="Peptidase_S9"/>
    <property type="match status" value="1"/>
</dbReference>
<dbReference type="AlphaFoldDB" id="A0A921LBJ4"/>
<dbReference type="RefSeq" id="WP_276825845.1">
    <property type="nucleotide sequence ID" value="NZ_DYVX01000014.1"/>
</dbReference>
<evidence type="ECO:0000259" key="2">
    <source>
        <dbReference type="Pfam" id="PF00326"/>
    </source>
</evidence>
<reference evidence="4" key="1">
    <citation type="journal article" date="2021" name="PeerJ">
        <title>Extensive microbial diversity within the chicken gut microbiome revealed by metagenomics and culture.</title>
        <authorList>
            <person name="Gilroy R."/>
            <person name="Ravi A."/>
            <person name="Getino M."/>
            <person name="Pursley I."/>
            <person name="Horton D.L."/>
            <person name="Alikhan N.F."/>
            <person name="Baker D."/>
            <person name="Gharbi K."/>
            <person name="Hall N."/>
            <person name="Watson M."/>
            <person name="Adriaenssens E.M."/>
            <person name="Foster-Nyarko E."/>
            <person name="Jarju S."/>
            <person name="Secka A."/>
            <person name="Antonio M."/>
            <person name="Oren A."/>
            <person name="Chaudhuri R.R."/>
            <person name="La Ragione R."/>
            <person name="Hildebrand F."/>
            <person name="Pallen M.J."/>
        </authorList>
    </citation>
    <scope>NUCLEOTIDE SEQUENCE</scope>
    <source>
        <strain evidence="4">CHK55-1828</strain>
    </source>
</reference>
<dbReference type="GO" id="GO:0006508">
    <property type="term" value="P:proteolysis"/>
    <property type="evidence" value="ECO:0007669"/>
    <property type="project" value="InterPro"/>
</dbReference>
<feature type="domain" description="Dipeptidylpeptidase IV N-terminal" evidence="3">
    <location>
        <begin position="123"/>
        <end position="458"/>
    </location>
</feature>
<dbReference type="Proteomes" id="UP000717835">
    <property type="component" value="Unassembled WGS sequence"/>
</dbReference>
<dbReference type="SUPFAM" id="SSF82171">
    <property type="entry name" value="DPP6 N-terminal domain-like"/>
    <property type="match status" value="1"/>
</dbReference>
<dbReference type="Pfam" id="PF00930">
    <property type="entry name" value="DPPIV_N"/>
    <property type="match status" value="1"/>
</dbReference>
<protein>
    <submittedName>
        <fullName evidence="4">S9 family peptidase</fullName>
    </submittedName>
</protein>
<dbReference type="SUPFAM" id="SSF53474">
    <property type="entry name" value="alpha/beta-Hydrolases"/>
    <property type="match status" value="1"/>
</dbReference>
<reference evidence="4" key="2">
    <citation type="submission" date="2021-09" db="EMBL/GenBank/DDBJ databases">
        <authorList>
            <person name="Gilroy R."/>
        </authorList>
    </citation>
    <scope>NUCLEOTIDE SEQUENCE</scope>
    <source>
        <strain evidence="4">CHK55-1828</strain>
    </source>
</reference>
<organism evidence="4 5">
    <name type="scientific">Mediterranea massiliensis</name>
    <dbReference type="NCBI Taxonomy" id="1841865"/>
    <lineage>
        <taxon>Bacteria</taxon>
        <taxon>Pseudomonadati</taxon>
        <taxon>Bacteroidota</taxon>
        <taxon>Bacteroidia</taxon>
        <taxon>Bacteroidales</taxon>
        <taxon>Bacteroidaceae</taxon>
        <taxon>Mediterranea</taxon>
    </lineage>
</organism>
<dbReference type="InterPro" id="IPR002469">
    <property type="entry name" value="Peptidase_S9B_N"/>
</dbReference>
<evidence type="ECO:0000313" key="5">
    <source>
        <dbReference type="Proteomes" id="UP000717835"/>
    </source>
</evidence>